<gene>
    <name evidence="1" type="ORF">AVDCRST_MAG19-3697</name>
</gene>
<protein>
    <submittedName>
        <fullName evidence="1">Uncharacterized protein</fullName>
    </submittedName>
</protein>
<name>A0A6J4VJW8_9BACT</name>
<dbReference type="EMBL" id="CADCWL010000208">
    <property type="protein sequence ID" value="CAA9579504.1"/>
    <property type="molecule type" value="Genomic_DNA"/>
</dbReference>
<reference evidence="1" key="1">
    <citation type="submission" date="2020-02" db="EMBL/GenBank/DDBJ databases">
        <authorList>
            <person name="Meier V. D."/>
        </authorList>
    </citation>
    <scope>NUCLEOTIDE SEQUENCE</scope>
    <source>
        <strain evidence="1">AVDCRST_MAG19</strain>
    </source>
</reference>
<dbReference type="AlphaFoldDB" id="A0A6J4VJW8"/>
<evidence type="ECO:0000313" key="1">
    <source>
        <dbReference type="EMBL" id="CAA9579504.1"/>
    </source>
</evidence>
<organism evidence="1">
    <name type="scientific">uncultured Thermomicrobiales bacterium</name>
    <dbReference type="NCBI Taxonomy" id="1645740"/>
    <lineage>
        <taxon>Bacteria</taxon>
        <taxon>Pseudomonadati</taxon>
        <taxon>Thermomicrobiota</taxon>
        <taxon>Thermomicrobia</taxon>
        <taxon>Thermomicrobiales</taxon>
        <taxon>environmental samples</taxon>
    </lineage>
</organism>
<proteinExistence type="predicted"/>
<accession>A0A6J4VJW8</accession>
<sequence>MSISLTATATSTFVTVPVPTGPVDDVGRGVVLAGYEAEAARFAAVPWPCRLRLPQFNGGLTAR</sequence>